<accession>A0A081N4P7</accession>
<dbReference type="Pfam" id="PF19842">
    <property type="entry name" value="YqeC"/>
    <property type="match status" value="1"/>
</dbReference>
<reference evidence="1 2" key="1">
    <citation type="submission" date="2014-06" db="EMBL/GenBank/DDBJ databases">
        <title>Whole Genome Sequences of Three Symbiotic Endozoicomonas Bacteria.</title>
        <authorList>
            <person name="Neave M.J."/>
            <person name="Apprill A."/>
            <person name="Voolstra C.R."/>
        </authorList>
    </citation>
    <scope>NUCLEOTIDE SEQUENCE [LARGE SCALE GENOMIC DNA]</scope>
    <source>
        <strain evidence="1 2">LMG 24815</strain>
    </source>
</reference>
<dbReference type="RefSeq" id="WP_034876226.1">
    <property type="nucleotide sequence ID" value="NZ_JOKG01000003.1"/>
</dbReference>
<keyword evidence="2" id="KW-1185">Reference proteome</keyword>
<evidence type="ECO:0000313" key="2">
    <source>
        <dbReference type="Proteomes" id="UP000028006"/>
    </source>
</evidence>
<dbReference type="CDD" id="cd01983">
    <property type="entry name" value="SIMIBI"/>
    <property type="match status" value="1"/>
</dbReference>
<dbReference type="Proteomes" id="UP000028006">
    <property type="component" value="Unassembled WGS sequence"/>
</dbReference>
<dbReference type="InterPro" id="IPR036565">
    <property type="entry name" value="Mur-like_cat_sf"/>
</dbReference>
<organism evidence="1 2">
    <name type="scientific">Endozoicomonas montiporae</name>
    <dbReference type="NCBI Taxonomy" id="1027273"/>
    <lineage>
        <taxon>Bacteria</taxon>
        <taxon>Pseudomonadati</taxon>
        <taxon>Pseudomonadota</taxon>
        <taxon>Gammaproteobacteria</taxon>
        <taxon>Oceanospirillales</taxon>
        <taxon>Endozoicomonadaceae</taxon>
        <taxon>Endozoicomonas</taxon>
    </lineage>
</organism>
<proteinExistence type="predicted"/>
<dbReference type="SUPFAM" id="SSF53623">
    <property type="entry name" value="MurD-like peptide ligases, catalytic domain"/>
    <property type="match status" value="1"/>
</dbReference>
<dbReference type="GO" id="GO:0005524">
    <property type="term" value="F:ATP binding"/>
    <property type="evidence" value="ECO:0007669"/>
    <property type="project" value="InterPro"/>
</dbReference>
<protein>
    <recommendedName>
        <fullName evidence="3">Selenium-dependent hydroxylase accessory protein YqeC</fullName>
    </recommendedName>
</protein>
<sequence>MIPGINSDKDRIIAATGAGGKTSFLQHLARLLKQSGRKVLLTTTTRIYHPDIDGFSDTADRVITARDARVLYNSPPEAASITVAGMLCENPRKLSGIPADLPAELIKHQLYDNILIEADGSRHHPLKAPADNEPVLPEGCQVMIGVTGWKGIDAPVTDNTVHRLEQFRNITGLGINERINHTAVSALINSPEGLFKQVQSNPEKNNLNLKTCKRIWCLNQLDTQEQRQQGRTLALAVMAGSPSIYTTILSSFSQPEPWLDSINTPSLSGCNNDQ</sequence>
<evidence type="ECO:0000313" key="1">
    <source>
        <dbReference type="EMBL" id="KEQ13420.1"/>
    </source>
</evidence>
<dbReference type="InterPro" id="IPR017587">
    <property type="entry name" value="YqeC"/>
</dbReference>
<evidence type="ECO:0008006" key="3">
    <source>
        <dbReference type="Google" id="ProtNLM"/>
    </source>
</evidence>
<comment type="caution">
    <text evidence="1">The sequence shown here is derived from an EMBL/GenBank/DDBJ whole genome shotgun (WGS) entry which is preliminary data.</text>
</comment>
<dbReference type="eggNOG" id="COG1192">
    <property type="taxonomic scope" value="Bacteria"/>
</dbReference>
<gene>
    <name evidence="1" type="ORF">GZ77_13635</name>
</gene>
<name>A0A081N4P7_9GAMM</name>
<dbReference type="NCBIfam" id="TIGR03172">
    <property type="entry name" value="selenium cofactor biosynthesis protein YqeC"/>
    <property type="match status" value="1"/>
</dbReference>
<dbReference type="AlphaFoldDB" id="A0A081N4P7"/>
<dbReference type="EMBL" id="JOKG01000003">
    <property type="protein sequence ID" value="KEQ13420.1"/>
    <property type="molecule type" value="Genomic_DNA"/>
</dbReference>